<dbReference type="InterPro" id="IPR012899">
    <property type="entry name" value="LTXXQ"/>
</dbReference>
<dbReference type="OrthoDB" id="6215814at2"/>
<gene>
    <name evidence="2" type="ordered locus">Ping_1376</name>
</gene>
<dbReference type="EMBL" id="CP000510">
    <property type="protein sequence ID" value="ABM03196.1"/>
    <property type="molecule type" value="Genomic_DNA"/>
</dbReference>
<keyword evidence="3" id="KW-1185">Reference proteome</keyword>
<proteinExistence type="predicted"/>
<dbReference type="eggNOG" id="COG3678">
    <property type="taxonomic scope" value="Bacteria"/>
</dbReference>
<dbReference type="AlphaFoldDB" id="A1SUN1"/>
<accession>A1SUN1</accession>
<organism evidence="2 3">
    <name type="scientific">Psychromonas ingrahamii (strain DSM 17664 / CCUG 51855 / 37)</name>
    <dbReference type="NCBI Taxonomy" id="357804"/>
    <lineage>
        <taxon>Bacteria</taxon>
        <taxon>Pseudomonadati</taxon>
        <taxon>Pseudomonadota</taxon>
        <taxon>Gammaproteobacteria</taxon>
        <taxon>Alteromonadales</taxon>
        <taxon>Psychromonadaceae</taxon>
        <taxon>Psychromonas</taxon>
    </lineage>
</organism>
<dbReference type="GO" id="GO:0042597">
    <property type="term" value="C:periplasmic space"/>
    <property type="evidence" value="ECO:0007669"/>
    <property type="project" value="InterPro"/>
</dbReference>
<feature type="chain" id="PRO_5002637730" evidence="1">
    <location>
        <begin position="26"/>
        <end position="185"/>
    </location>
</feature>
<dbReference type="Pfam" id="PF07813">
    <property type="entry name" value="LTXXQ"/>
    <property type="match status" value="1"/>
</dbReference>
<dbReference type="Proteomes" id="UP000000639">
    <property type="component" value="Chromosome"/>
</dbReference>
<evidence type="ECO:0000256" key="1">
    <source>
        <dbReference type="SAM" id="SignalP"/>
    </source>
</evidence>
<dbReference type="Gene3D" id="1.20.120.1490">
    <property type="match status" value="1"/>
</dbReference>
<keyword evidence="1" id="KW-0732">Signal</keyword>
<reference evidence="2 3" key="1">
    <citation type="submission" date="2007-01" db="EMBL/GenBank/DDBJ databases">
        <title>Complete sequence of Psychromonas ingrahamii 37.</title>
        <authorList>
            <consortium name="US DOE Joint Genome Institute"/>
            <person name="Copeland A."/>
            <person name="Lucas S."/>
            <person name="Lapidus A."/>
            <person name="Barry K."/>
            <person name="Detter J.C."/>
            <person name="Glavina del Rio T."/>
            <person name="Hammon N."/>
            <person name="Israni S."/>
            <person name="Dalin E."/>
            <person name="Tice H."/>
            <person name="Pitluck S."/>
            <person name="Thompson L.S."/>
            <person name="Brettin T."/>
            <person name="Bruce D."/>
            <person name="Han C."/>
            <person name="Tapia R."/>
            <person name="Schmutz J."/>
            <person name="Larimer F."/>
            <person name="Land M."/>
            <person name="Hauser L."/>
            <person name="Kyrpides N."/>
            <person name="Ivanova N."/>
            <person name="Staley J."/>
            <person name="Richardson P."/>
        </authorList>
    </citation>
    <scope>NUCLEOTIDE SEQUENCE [LARGE SCALE GENOMIC DNA]</scope>
    <source>
        <strain evidence="2 3">37</strain>
    </source>
</reference>
<dbReference type="HOGENOM" id="CLU_1460149_0_0_6"/>
<dbReference type="KEGG" id="pin:Ping_1376"/>
<feature type="signal peptide" evidence="1">
    <location>
        <begin position="1"/>
        <end position="25"/>
    </location>
</feature>
<protein>
    <submittedName>
        <fullName evidence="2">Envelope stress induced periplasmic protein, Spy-related protein</fullName>
    </submittedName>
</protein>
<dbReference type="CDD" id="cd09916">
    <property type="entry name" value="CpxP_like"/>
    <property type="match status" value="1"/>
</dbReference>
<evidence type="ECO:0000313" key="3">
    <source>
        <dbReference type="Proteomes" id="UP000000639"/>
    </source>
</evidence>
<evidence type="ECO:0000313" key="2">
    <source>
        <dbReference type="EMBL" id="ABM03196.1"/>
    </source>
</evidence>
<name>A1SUN1_PSYIN</name>
<dbReference type="RefSeq" id="WP_011769756.1">
    <property type="nucleotide sequence ID" value="NC_008709.1"/>
</dbReference>
<sequence>MNIKTIKTMLLVLTVSVTGTSYVAAHAQHASENASMSMGVGSMNTGKMGTENMGTGHMGTVNMGMGNMGNMGTGHMGTGHMAMNFSQLNLTDQQKQEIQAITAASINGNHQNRGDMQVHHADMQALLSDDVFDKNQAKALMADHHSQMSERMLVMLKMKHQIFQLLDDQQKEQLTGMQNNMMNTQ</sequence>